<keyword evidence="6 10" id="KW-0407">Ion channel</keyword>
<evidence type="ECO:0000256" key="10">
    <source>
        <dbReference type="HAMAP-Rule" id="MF_00454"/>
    </source>
</evidence>
<dbReference type="EMBL" id="DSRU01000294">
    <property type="protein sequence ID" value="HFN00126.1"/>
    <property type="molecule type" value="Genomic_DNA"/>
</dbReference>
<comment type="activity regulation">
    <text evidence="10">Na(+) is not transported, but it plays an essential structural role and its presence is essential for fluoride channel function.</text>
</comment>
<evidence type="ECO:0000313" key="11">
    <source>
        <dbReference type="EMBL" id="HFN00126.1"/>
    </source>
</evidence>
<dbReference type="PANTHER" id="PTHR28259:SF1">
    <property type="entry name" value="FLUORIDE EXPORT PROTEIN 1-RELATED"/>
    <property type="match status" value="1"/>
</dbReference>
<keyword evidence="2 10" id="KW-1003">Cell membrane</keyword>
<accession>A0A7C3KHN6</accession>
<dbReference type="InterPro" id="IPR003691">
    <property type="entry name" value="FluC"/>
</dbReference>
<comment type="function">
    <text evidence="9 10">Fluoride-specific ion channel. Important for reducing fluoride concentration in the cell, thus reducing its toxicity.</text>
</comment>
<gene>
    <name evidence="10 11" type="primary">crcB</name>
    <name evidence="10" type="synonym">fluC</name>
    <name evidence="11" type="ORF">ENR64_20685</name>
</gene>
<keyword evidence="10" id="KW-0406">Ion transport</keyword>
<feature type="binding site" evidence="10">
    <location>
        <position position="94"/>
    </location>
    <ligand>
        <name>Na(+)</name>
        <dbReference type="ChEBI" id="CHEBI:29101"/>
        <note>structural</note>
    </ligand>
</feature>
<evidence type="ECO:0000256" key="5">
    <source>
        <dbReference type="ARBA" id="ARBA00023136"/>
    </source>
</evidence>
<keyword evidence="10" id="KW-0813">Transport</keyword>
<dbReference type="GO" id="GO:0140114">
    <property type="term" value="P:cellular detoxification of fluoride"/>
    <property type="evidence" value="ECO:0007669"/>
    <property type="project" value="UniProtKB-UniRule"/>
</dbReference>
<dbReference type="Pfam" id="PF02537">
    <property type="entry name" value="CRCB"/>
    <property type="match status" value="1"/>
</dbReference>
<feature type="transmembrane region" description="Helical" evidence="10">
    <location>
        <begin position="52"/>
        <end position="75"/>
    </location>
</feature>
<evidence type="ECO:0000256" key="9">
    <source>
        <dbReference type="ARBA" id="ARBA00049940"/>
    </source>
</evidence>
<dbReference type="HAMAP" id="MF_00454">
    <property type="entry name" value="FluC"/>
    <property type="match status" value="1"/>
</dbReference>
<keyword evidence="4 10" id="KW-1133">Transmembrane helix</keyword>
<proteinExistence type="inferred from homology"/>
<reference evidence="11" key="1">
    <citation type="journal article" date="2020" name="mSystems">
        <title>Genome- and Community-Level Interaction Insights into Carbon Utilization and Element Cycling Functions of Hydrothermarchaeota in Hydrothermal Sediment.</title>
        <authorList>
            <person name="Zhou Z."/>
            <person name="Liu Y."/>
            <person name="Xu W."/>
            <person name="Pan J."/>
            <person name="Luo Z.H."/>
            <person name="Li M."/>
        </authorList>
    </citation>
    <scope>NUCLEOTIDE SEQUENCE [LARGE SCALE GENOMIC DNA]</scope>
    <source>
        <strain evidence="11">SpSt-418</strain>
    </source>
</reference>
<sequence length="142" mass="15411">MAYFLSGLPNLGLIANAGAALSPLLIAIGAVAGAWSRYGITLYCTDRWGGRFPYGTFVVNLSGAFLIGVIVPLVQTRFPPLADLLVIGFLGAYTTFSTYMLDTINLFRAEQRRKALIYWLGSAGLGLAFAELGLWLGNFWRP</sequence>
<feature type="binding site" evidence="10">
    <location>
        <position position="91"/>
    </location>
    <ligand>
        <name>Na(+)</name>
        <dbReference type="ChEBI" id="CHEBI:29101"/>
        <note>structural</note>
    </ligand>
</feature>
<keyword evidence="3 10" id="KW-0812">Transmembrane</keyword>
<comment type="subcellular location">
    <subcellularLocation>
        <location evidence="1 10">Cell membrane</location>
        <topology evidence="1 10">Multi-pass membrane protein</topology>
    </subcellularLocation>
</comment>
<keyword evidence="5 10" id="KW-0472">Membrane</keyword>
<keyword evidence="10" id="KW-0915">Sodium</keyword>
<feature type="transmembrane region" description="Helical" evidence="10">
    <location>
        <begin position="116"/>
        <end position="136"/>
    </location>
</feature>
<comment type="caution">
    <text evidence="11">The sequence shown here is derived from an EMBL/GenBank/DDBJ whole genome shotgun (WGS) entry which is preliminary data.</text>
</comment>
<keyword evidence="10" id="KW-0479">Metal-binding</keyword>
<evidence type="ECO:0000256" key="8">
    <source>
        <dbReference type="ARBA" id="ARBA00035585"/>
    </source>
</evidence>
<comment type="catalytic activity">
    <reaction evidence="8">
        <text>fluoride(in) = fluoride(out)</text>
        <dbReference type="Rhea" id="RHEA:76159"/>
        <dbReference type="ChEBI" id="CHEBI:17051"/>
    </reaction>
    <physiologicalReaction direction="left-to-right" evidence="8">
        <dbReference type="Rhea" id="RHEA:76160"/>
    </physiologicalReaction>
</comment>
<name>A0A7C3KHN6_9CYAN</name>
<dbReference type="GO" id="GO:0005886">
    <property type="term" value="C:plasma membrane"/>
    <property type="evidence" value="ECO:0007669"/>
    <property type="project" value="UniProtKB-SubCell"/>
</dbReference>
<dbReference type="GO" id="GO:0046872">
    <property type="term" value="F:metal ion binding"/>
    <property type="evidence" value="ECO:0007669"/>
    <property type="project" value="UniProtKB-KW"/>
</dbReference>
<dbReference type="NCBIfam" id="TIGR00494">
    <property type="entry name" value="crcB"/>
    <property type="match status" value="1"/>
</dbReference>
<protein>
    <recommendedName>
        <fullName evidence="10">Fluoride-specific ion channel FluC</fullName>
    </recommendedName>
</protein>
<comment type="similarity">
    <text evidence="7 10">Belongs to the fluoride channel Fluc/FEX (TC 1.A.43) family.</text>
</comment>
<evidence type="ECO:0000256" key="2">
    <source>
        <dbReference type="ARBA" id="ARBA00022475"/>
    </source>
</evidence>
<evidence type="ECO:0000256" key="4">
    <source>
        <dbReference type="ARBA" id="ARBA00022989"/>
    </source>
</evidence>
<dbReference type="PANTHER" id="PTHR28259">
    <property type="entry name" value="FLUORIDE EXPORT PROTEIN 1-RELATED"/>
    <property type="match status" value="1"/>
</dbReference>
<evidence type="ECO:0000256" key="6">
    <source>
        <dbReference type="ARBA" id="ARBA00023303"/>
    </source>
</evidence>
<evidence type="ECO:0000256" key="3">
    <source>
        <dbReference type="ARBA" id="ARBA00022692"/>
    </source>
</evidence>
<evidence type="ECO:0000256" key="7">
    <source>
        <dbReference type="ARBA" id="ARBA00035120"/>
    </source>
</evidence>
<dbReference type="AlphaFoldDB" id="A0A7C3KHN6"/>
<organism evidence="11">
    <name type="scientific">Oscillatoriales cyanobacterium SpSt-418</name>
    <dbReference type="NCBI Taxonomy" id="2282169"/>
    <lineage>
        <taxon>Bacteria</taxon>
        <taxon>Bacillati</taxon>
        <taxon>Cyanobacteriota</taxon>
        <taxon>Cyanophyceae</taxon>
        <taxon>Oscillatoriophycideae</taxon>
        <taxon>Oscillatoriales</taxon>
    </lineage>
</organism>
<feature type="transmembrane region" description="Helical" evidence="10">
    <location>
        <begin position="81"/>
        <end position="104"/>
    </location>
</feature>
<feature type="transmembrane region" description="Helical" evidence="10">
    <location>
        <begin position="20"/>
        <end position="40"/>
    </location>
</feature>
<evidence type="ECO:0000256" key="1">
    <source>
        <dbReference type="ARBA" id="ARBA00004651"/>
    </source>
</evidence>
<dbReference type="GO" id="GO:0062054">
    <property type="term" value="F:fluoride channel activity"/>
    <property type="evidence" value="ECO:0007669"/>
    <property type="project" value="UniProtKB-UniRule"/>
</dbReference>